<dbReference type="GeneTree" id="ENSGT00390000008169"/>
<accession>A0A4W5LW29</accession>
<dbReference type="GO" id="GO:0016020">
    <property type="term" value="C:membrane"/>
    <property type="evidence" value="ECO:0007669"/>
    <property type="project" value="TreeGrafter"/>
</dbReference>
<evidence type="ECO:0000313" key="2">
    <source>
        <dbReference type="Proteomes" id="UP000314982"/>
    </source>
</evidence>
<dbReference type="STRING" id="62062.ENSHHUP00000030227"/>
<dbReference type="Proteomes" id="UP000314982">
    <property type="component" value="Unassembled WGS sequence"/>
</dbReference>
<proteinExistence type="predicted"/>
<evidence type="ECO:0000313" key="1">
    <source>
        <dbReference type="Ensembl" id="ENSHHUP00000030227.1"/>
    </source>
</evidence>
<reference evidence="1" key="3">
    <citation type="submission" date="2025-09" db="UniProtKB">
        <authorList>
            <consortium name="Ensembl"/>
        </authorList>
    </citation>
    <scope>IDENTIFICATION</scope>
</reference>
<name>A0A4W5LW29_9TELE</name>
<organism evidence="1 2">
    <name type="scientific">Hucho hucho</name>
    <name type="common">huchen</name>
    <dbReference type="NCBI Taxonomy" id="62062"/>
    <lineage>
        <taxon>Eukaryota</taxon>
        <taxon>Metazoa</taxon>
        <taxon>Chordata</taxon>
        <taxon>Craniata</taxon>
        <taxon>Vertebrata</taxon>
        <taxon>Euteleostomi</taxon>
        <taxon>Actinopterygii</taxon>
        <taxon>Neopterygii</taxon>
        <taxon>Teleostei</taxon>
        <taxon>Protacanthopterygii</taxon>
        <taxon>Salmoniformes</taxon>
        <taxon>Salmonidae</taxon>
        <taxon>Salmoninae</taxon>
        <taxon>Hucho</taxon>
    </lineage>
</organism>
<reference evidence="1" key="2">
    <citation type="submission" date="2025-08" db="UniProtKB">
        <authorList>
            <consortium name="Ensembl"/>
        </authorList>
    </citation>
    <scope>IDENTIFICATION</scope>
</reference>
<dbReference type="PANTHER" id="PTHR32251">
    <property type="entry name" value="3-OXO-5-ALPHA-STEROID 4-DEHYDROGENASE"/>
    <property type="match status" value="1"/>
</dbReference>
<dbReference type="AlphaFoldDB" id="A0A4W5LW29"/>
<reference evidence="2" key="1">
    <citation type="submission" date="2018-06" db="EMBL/GenBank/DDBJ databases">
        <title>Genome assembly of Danube salmon.</title>
        <authorList>
            <person name="Macqueen D.J."/>
            <person name="Gundappa M.K."/>
        </authorList>
    </citation>
    <scope>NUCLEOTIDE SEQUENCE [LARGE SCALE GENOMIC DNA]</scope>
</reference>
<dbReference type="Pfam" id="PF06966">
    <property type="entry name" value="DUF1295"/>
    <property type="match status" value="1"/>
</dbReference>
<keyword evidence="2" id="KW-1185">Reference proteome</keyword>
<sequence>FLLPFYDVVSQNMGIQWTGWAISGALETENFYDLAGSGTFILLDGKDRRFNNVRDSPRTIFVYWNLSGCLTLLPTLMLNIEQLDEPLSLRDYLGWGICCLGFATEAITDQQKWLFKGNPDNAGKFIQSGLWGYSRHPNYLTEILQWVPSMPSPLFVWFLLCHISGIPILDKQAMKKWGSDPAFQDYVKNTPLSYWPIV</sequence>
<dbReference type="Gene3D" id="1.20.120.1630">
    <property type="match status" value="1"/>
</dbReference>
<dbReference type="Ensembl" id="ENSHHUT00000031481.1">
    <property type="protein sequence ID" value="ENSHHUP00000030227.1"/>
    <property type="gene ID" value="ENSHHUG00000019246.1"/>
</dbReference>
<dbReference type="InterPro" id="IPR010721">
    <property type="entry name" value="UstE-like"/>
</dbReference>
<protein>
    <submittedName>
        <fullName evidence="1">Si:ch211-210c8.6</fullName>
    </submittedName>
</protein>
<dbReference type="PANTHER" id="PTHR32251:SF17">
    <property type="entry name" value="STEROID 5-ALPHA REDUCTASE C-TERMINAL DOMAIN-CONTAINING PROTEIN"/>
    <property type="match status" value="1"/>
</dbReference>